<protein>
    <recommendedName>
        <fullName evidence="3">AP2/ERF domain-containing protein</fullName>
    </recommendedName>
</protein>
<keyword evidence="2" id="KW-1185">Reference proteome</keyword>
<dbReference type="GeneID" id="17265718"/>
<evidence type="ECO:0000313" key="2">
    <source>
        <dbReference type="Proteomes" id="UP000013827"/>
    </source>
</evidence>
<dbReference type="PaxDb" id="2903-EOD20174"/>
<dbReference type="HOGENOM" id="CLU_1121803_0_0_1"/>
<dbReference type="RefSeq" id="XP_005772603.1">
    <property type="nucleotide sequence ID" value="XM_005772546.1"/>
</dbReference>
<name>A0A0D3J9I9_EMIH1</name>
<evidence type="ECO:0008006" key="3">
    <source>
        <dbReference type="Google" id="ProtNLM"/>
    </source>
</evidence>
<proteinExistence type="predicted"/>
<dbReference type="Proteomes" id="UP000013827">
    <property type="component" value="Unassembled WGS sequence"/>
</dbReference>
<accession>A0A0D3J9I9</accession>
<reference evidence="1" key="2">
    <citation type="submission" date="2024-10" db="UniProtKB">
        <authorList>
            <consortium name="EnsemblProtists"/>
        </authorList>
    </citation>
    <scope>IDENTIFICATION</scope>
</reference>
<sequence length="248" mass="26106">MAALQKEAEGMELHLCPTSQSGYKGVWNTGKKNLRYEAAAGSHRLGRFETAVDAAVCYAKYTASGAEAASKWAAPAAGLVTEAEGLRLHLAAGTATGYAGVWTTGKVARPFEAVAGGKRIGRFASVVDAAVCYARHLESGPAAAREWLAACDAKSAEAQRADSDRKREEAVASCAGKGLQTEYKGVQLHLAPGSKTGYAGVWLNGRGSGYRVALEQNGSRRDLGRFNDVLEAALAYAQYERSEEGQGS</sequence>
<dbReference type="AlphaFoldDB" id="A0A0D3J9I9"/>
<organism evidence="1 2">
    <name type="scientific">Emiliania huxleyi (strain CCMP1516)</name>
    <dbReference type="NCBI Taxonomy" id="280463"/>
    <lineage>
        <taxon>Eukaryota</taxon>
        <taxon>Haptista</taxon>
        <taxon>Haptophyta</taxon>
        <taxon>Prymnesiophyceae</taxon>
        <taxon>Isochrysidales</taxon>
        <taxon>Noelaerhabdaceae</taxon>
        <taxon>Emiliania</taxon>
    </lineage>
</organism>
<dbReference type="KEGG" id="ehx:EMIHUDRAFT_458616"/>
<reference evidence="2" key="1">
    <citation type="journal article" date="2013" name="Nature">
        <title>Pan genome of the phytoplankton Emiliania underpins its global distribution.</title>
        <authorList>
            <person name="Read B.A."/>
            <person name="Kegel J."/>
            <person name="Klute M.J."/>
            <person name="Kuo A."/>
            <person name="Lefebvre S.C."/>
            <person name="Maumus F."/>
            <person name="Mayer C."/>
            <person name="Miller J."/>
            <person name="Monier A."/>
            <person name="Salamov A."/>
            <person name="Young J."/>
            <person name="Aguilar M."/>
            <person name="Claverie J.M."/>
            <person name="Frickenhaus S."/>
            <person name="Gonzalez K."/>
            <person name="Herman E.K."/>
            <person name="Lin Y.C."/>
            <person name="Napier J."/>
            <person name="Ogata H."/>
            <person name="Sarno A.F."/>
            <person name="Shmutz J."/>
            <person name="Schroeder D."/>
            <person name="de Vargas C."/>
            <person name="Verret F."/>
            <person name="von Dassow P."/>
            <person name="Valentin K."/>
            <person name="Van de Peer Y."/>
            <person name="Wheeler G."/>
            <person name="Dacks J.B."/>
            <person name="Delwiche C.F."/>
            <person name="Dyhrman S.T."/>
            <person name="Glockner G."/>
            <person name="John U."/>
            <person name="Richards T."/>
            <person name="Worden A.Z."/>
            <person name="Zhang X."/>
            <person name="Grigoriev I.V."/>
            <person name="Allen A.E."/>
            <person name="Bidle K."/>
            <person name="Borodovsky M."/>
            <person name="Bowler C."/>
            <person name="Brownlee C."/>
            <person name="Cock J.M."/>
            <person name="Elias M."/>
            <person name="Gladyshev V.N."/>
            <person name="Groth M."/>
            <person name="Guda C."/>
            <person name="Hadaegh A."/>
            <person name="Iglesias-Rodriguez M.D."/>
            <person name="Jenkins J."/>
            <person name="Jones B.M."/>
            <person name="Lawson T."/>
            <person name="Leese F."/>
            <person name="Lindquist E."/>
            <person name="Lobanov A."/>
            <person name="Lomsadze A."/>
            <person name="Malik S.B."/>
            <person name="Marsh M.E."/>
            <person name="Mackinder L."/>
            <person name="Mock T."/>
            <person name="Mueller-Roeber B."/>
            <person name="Pagarete A."/>
            <person name="Parker M."/>
            <person name="Probert I."/>
            <person name="Quesneville H."/>
            <person name="Raines C."/>
            <person name="Rensing S.A."/>
            <person name="Riano-Pachon D.M."/>
            <person name="Richier S."/>
            <person name="Rokitta S."/>
            <person name="Shiraiwa Y."/>
            <person name="Soanes D.M."/>
            <person name="van der Giezen M."/>
            <person name="Wahlund T.M."/>
            <person name="Williams B."/>
            <person name="Wilson W."/>
            <person name="Wolfe G."/>
            <person name="Wurch L.L."/>
        </authorList>
    </citation>
    <scope>NUCLEOTIDE SEQUENCE</scope>
</reference>
<evidence type="ECO:0000313" key="1">
    <source>
        <dbReference type="EnsemblProtists" id="EOD20174"/>
    </source>
</evidence>
<dbReference type="EnsemblProtists" id="EOD20174">
    <property type="protein sequence ID" value="EOD20174"/>
    <property type="gene ID" value="EMIHUDRAFT_458616"/>
</dbReference>